<keyword evidence="3" id="KW-0732">Signal</keyword>
<evidence type="ECO:0000256" key="3">
    <source>
        <dbReference type="ARBA" id="ARBA00022729"/>
    </source>
</evidence>
<organism evidence="5 6">
    <name type="scientific">Fibrella rubiginis</name>
    <dbReference type="NCBI Taxonomy" id="2817060"/>
    <lineage>
        <taxon>Bacteria</taxon>
        <taxon>Pseudomonadati</taxon>
        <taxon>Bacteroidota</taxon>
        <taxon>Cytophagia</taxon>
        <taxon>Cytophagales</taxon>
        <taxon>Spirosomataceae</taxon>
        <taxon>Fibrella</taxon>
    </lineage>
</organism>
<dbReference type="GO" id="GO:0005576">
    <property type="term" value="C:extracellular region"/>
    <property type="evidence" value="ECO:0007669"/>
    <property type="project" value="UniProtKB-SubCell"/>
</dbReference>
<dbReference type="EMBL" id="JAFMYV010000014">
    <property type="protein sequence ID" value="MBO0939474.1"/>
    <property type="molecule type" value="Genomic_DNA"/>
</dbReference>
<dbReference type="RefSeq" id="WP_207366999.1">
    <property type="nucleotide sequence ID" value="NZ_JAFMYV010000014.1"/>
</dbReference>
<keyword evidence="2" id="KW-0964">Secreted</keyword>
<gene>
    <name evidence="5" type="ORF">J2I47_23190</name>
</gene>
<accession>A0A939K5G9</accession>
<dbReference type="Gene3D" id="2.60.40.10">
    <property type="entry name" value="Immunoglobulins"/>
    <property type="match status" value="2"/>
</dbReference>
<dbReference type="AlphaFoldDB" id="A0A939K5G9"/>
<dbReference type="SUPFAM" id="SSF63825">
    <property type="entry name" value="YWTD domain"/>
    <property type="match status" value="1"/>
</dbReference>
<sequence length="772" mass="81626">MAQVSGTVFRDYNRDGQQATGSAKEPGVPGMVVLAYVDGVSQPLSTNTDGDGNFIFAASTIAYGKKVRLEFTPETTLFVYDASATTGSSVQFVQAPTSTVLYGVSDPADYCQAVPQLALPIYYQGSVQPTSNALVTFAATSSGQPTLSAEQPKPIGKGTDIGAVWGSAWQRQSSQLISFSLLKRHAALGPLGLGGVYLTNPSTATSTAYFDAGQYLTLASPADLSILSGRTLPQSYSTTSVDAAAFSRVGKVGFGGATFTPREDRLWVINAYEKTLVSIAVGSPLKSAALITPALFTSYPIPQTNTDKGENRPWAVTYHQGKLYVGIVNDASKSHLRADLQACVYAFDLTTNSFDPTPVITVPLTYRKGWATVGTPSLGEYWEPWSDNWADFATNSLNVNTTPALHRVARPQPMLSSISFDAEGAMILGFMDRTGHQTGRNQPAPTETAPTPLTVYSGYPGGDLLRAALVNDTYYLEMDGSAGANTGSGSMNGQGPGDPAFPADMGGEFYGNDNYSTQNEETFTGSLMSNASLGDLYVTLYNPLATWSGGTAVFDLYTGQGTRRYEVYSDPTSTTDSPQYTHPRSTFGTANGTGQLTPLCDAPSSEIGNRAWTDANGNGVQDPSEAPLPGLAVAIYTAGGQWVASTTTDQNGLYRFKTGNGLSLALNTPYYIVAGYGQANLQFQLARKSLVVGARMYGLTGWNLGVGPNATANDSDAFLLSGTNTPLDGLAVMPFVLTVPGQIINTLDIGAQDTGPCWESTACLPISSRRIK</sequence>
<dbReference type="Proteomes" id="UP000664034">
    <property type="component" value="Unassembled WGS sequence"/>
</dbReference>
<name>A0A939K5G9_9BACT</name>
<dbReference type="InterPro" id="IPR013783">
    <property type="entry name" value="Ig-like_fold"/>
</dbReference>
<comment type="subcellular location">
    <subcellularLocation>
        <location evidence="1">Secreted</location>
    </subcellularLocation>
</comment>
<protein>
    <recommendedName>
        <fullName evidence="4">SD-repeat containing protein B domain-containing protein</fullName>
    </recommendedName>
</protein>
<evidence type="ECO:0000313" key="6">
    <source>
        <dbReference type="Proteomes" id="UP000664034"/>
    </source>
</evidence>
<evidence type="ECO:0000256" key="1">
    <source>
        <dbReference type="ARBA" id="ARBA00004613"/>
    </source>
</evidence>
<comment type="caution">
    <text evidence="5">The sequence shown here is derived from an EMBL/GenBank/DDBJ whole genome shotgun (WGS) entry which is preliminary data.</text>
</comment>
<keyword evidence="6" id="KW-1185">Reference proteome</keyword>
<reference evidence="5" key="1">
    <citation type="submission" date="2021-03" db="EMBL/GenBank/DDBJ databases">
        <title>Fibrella sp. HMF5335 genome sequencing and assembly.</title>
        <authorList>
            <person name="Kang H."/>
            <person name="Kim H."/>
            <person name="Bae S."/>
            <person name="Joh K."/>
        </authorList>
    </citation>
    <scope>NUCLEOTIDE SEQUENCE</scope>
    <source>
        <strain evidence="5">HMF5335</strain>
    </source>
</reference>
<feature type="domain" description="SD-repeat containing protein B" evidence="4">
    <location>
        <begin position="606"/>
        <end position="657"/>
    </location>
</feature>
<evidence type="ECO:0000313" key="5">
    <source>
        <dbReference type="EMBL" id="MBO0939474.1"/>
    </source>
</evidence>
<dbReference type="InterPro" id="IPR033764">
    <property type="entry name" value="Sdr_B"/>
</dbReference>
<dbReference type="Pfam" id="PF17210">
    <property type="entry name" value="SdrD_B"/>
    <property type="match status" value="1"/>
</dbReference>
<proteinExistence type="predicted"/>
<dbReference type="SUPFAM" id="SSF117074">
    <property type="entry name" value="Hypothetical protein PA1324"/>
    <property type="match status" value="2"/>
</dbReference>
<evidence type="ECO:0000256" key="2">
    <source>
        <dbReference type="ARBA" id="ARBA00022525"/>
    </source>
</evidence>
<evidence type="ECO:0000259" key="4">
    <source>
        <dbReference type="Pfam" id="PF17210"/>
    </source>
</evidence>